<dbReference type="GO" id="GO:0042981">
    <property type="term" value="P:regulation of apoptotic process"/>
    <property type="evidence" value="ECO:0007669"/>
    <property type="project" value="InterPro"/>
</dbReference>
<evidence type="ECO:0000313" key="5">
    <source>
        <dbReference type="EMBL" id="KAJ8050885.1"/>
    </source>
</evidence>
<evidence type="ECO:0000259" key="4">
    <source>
        <dbReference type="PROSITE" id="PS50168"/>
    </source>
</evidence>
<dbReference type="InterPro" id="IPR000315">
    <property type="entry name" value="Znf_B-box"/>
</dbReference>
<dbReference type="InterPro" id="IPR001875">
    <property type="entry name" value="DED_dom"/>
</dbReference>
<keyword evidence="1" id="KW-0479">Metal-binding</keyword>
<name>A0A9Q1CTZ7_HOLLE</name>
<dbReference type="Proteomes" id="UP001152320">
    <property type="component" value="Chromosome 1"/>
</dbReference>
<evidence type="ECO:0008006" key="7">
    <source>
        <dbReference type="Google" id="ProtNLM"/>
    </source>
</evidence>
<dbReference type="EMBL" id="JAIZAY010000001">
    <property type="protein sequence ID" value="KAJ8050885.1"/>
    <property type="molecule type" value="Genomic_DNA"/>
</dbReference>
<dbReference type="GO" id="GO:0060340">
    <property type="term" value="P:positive regulation of type I interferon-mediated signaling pathway"/>
    <property type="evidence" value="ECO:0007669"/>
    <property type="project" value="TreeGrafter"/>
</dbReference>
<feature type="domain" description="DED" evidence="4">
    <location>
        <begin position="9"/>
        <end position="86"/>
    </location>
</feature>
<dbReference type="GO" id="GO:0005654">
    <property type="term" value="C:nucleoplasm"/>
    <property type="evidence" value="ECO:0007669"/>
    <property type="project" value="TreeGrafter"/>
</dbReference>
<dbReference type="GO" id="GO:0008270">
    <property type="term" value="F:zinc ion binding"/>
    <property type="evidence" value="ECO:0007669"/>
    <property type="project" value="UniProtKB-KW"/>
</dbReference>
<evidence type="ECO:0000259" key="3">
    <source>
        <dbReference type="PROSITE" id="PS50119"/>
    </source>
</evidence>
<evidence type="ECO:0000313" key="6">
    <source>
        <dbReference type="Proteomes" id="UP001152320"/>
    </source>
</evidence>
<proteinExistence type="predicted"/>
<dbReference type="GO" id="GO:0045087">
    <property type="term" value="P:innate immune response"/>
    <property type="evidence" value="ECO:0007669"/>
    <property type="project" value="TreeGrafter"/>
</dbReference>
<dbReference type="PANTHER" id="PTHR25462">
    <property type="entry name" value="BONUS, ISOFORM C-RELATED"/>
    <property type="match status" value="1"/>
</dbReference>
<evidence type="ECO:0000256" key="1">
    <source>
        <dbReference type="PROSITE-ProRule" id="PRU00024"/>
    </source>
</evidence>
<feature type="coiled-coil region" evidence="2">
    <location>
        <begin position="221"/>
        <end position="286"/>
    </location>
</feature>
<protein>
    <recommendedName>
        <fullName evidence="7">B box-type domain-containing protein</fullName>
    </recommendedName>
</protein>
<keyword evidence="1" id="KW-0863">Zinc-finger</keyword>
<evidence type="ECO:0000256" key="2">
    <source>
        <dbReference type="SAM" id="Coils"/>
    </source>
</evidence>
<gene>
    <name evidence="5" type="ORF">HOLleu_04259</name>
</gene>
<sequence>MASSTQCTQFKLMLIRVAELLTEANVKDLAFLCNDIKPARAATLTNARDLFAELQGHGLLNDRDVHVLINWLEELRLNEASKHVKEYREKYLDCTPQECDRCIEHEDHRLKYFCLSCDRQVCAECIIKLHDRSTRCDVVEIAGVPNRICALREEGKTQLQVLKGNCETTKNLWTDKKEFLFKCREKVRKEIQSDYLATQEKLDKHKRSLMKNLDEKELSDLKTLMSEREKIERLSNNLESLTIDVNASSINSLNELRRINAVLKQIQKIKDKIEEQEMKVNQKTVDFSYRKIANDGLFGLTVSCSLVGGVELQKKQLLHLYDERQLNGGVRLICIDPKDPTNEYWRHLVPTGDKISPIVMSCINLYYHNIQHVLFATGKTVYIIHPHWTGFIHDSVETISSFLIDKIDEGSWITSIAAHHPTNDQYDELLITVSYSTLIREYRVTGEPLRQIETKDRIPSVRFVAYVNDLFAVSGLGCKDVILLKVNDGGALKQSGILKPPPSSTNLFPACLIWPGYTWLILFVDTTQDNIWKVAHYQKTGEFIKVCAEGTICCDTDIPVSITRWENEGFVSFADDSVKNFTY</sequence>
<dbReference type="SUPFAM" id="SSF57845">
    <property type="entry name" value="B-box zinc-binding domain"/>
    <property type="match status" value="1"/>
</dbReference>
<dbReference type="GO" id="GO:0061630">
    <property type="term" value="F:ubiquitin protein ligase activity"/>
    <property type="evidence" value="ECO:0007669"/>
    <property type="project" value="TreeGrafter"/>
</dbReference>
<dbReference type="InterPro" id="IPR047153">
    <property type="entry name" value="TRIM45/56/19-like"/>
</dbReference>
<dbReference type="SUPFAM" id="SSF47986">
    <property type="entry name" value="DEATH domain"/>
    <property type="match status" value="1"/>
</dbReference>
<organism evidence="5 6">
    <name type="scientific">Holothuria leucospilota</name>
    <name type="common">Black long sea cucumber</name>
    <name type="synonym">Mertensiothuria leucospilota</name>
    <dbReference type="NCBI Taxonomy" id="206669"/>
    <lineage>
        <taxon>Eukaryota</taxon>
        <taxon>Metazoa</taxon>
        <taxon>Echinodermata</taxon>
        <taxon>Eleutherozoa</taxon>
        <taxon>Echinozoa</taxon>
        <taxon>Holothuroidea</taxon>
        <taxon>Aspidochirotacea</taxon>
        <taxon>Aspidochirotida</taxon>
        <taxon>Holothuriidae</taxon>
        <taxon>Holothuria</taxon>
    </lineage>
</organism>
<keyword evidence="6" id="KW-1185">Reference proteome</keyword>
<keyword evidence="2" id="KW-0175">Coiled coil</keyword>
<dbReference type="PROSITE" id="PS50119">
    <property type="entry name" value="ZF_BBOX"/>
    <property type="match status" value="1"/>
</dbReference>
<dbReference type="InterPro" id="IPR011029">
    <property type="entry name" value="DEATH-like_dom_sf"/>
</dbReference>
<comment type="caution">
    <text evidence="5">The sequence shown here is derived from an EMBL/GenBank/DDBJ whole genome shotgun (WGS) entry which is preliminary data.</text>
</comment>
<dbReference type="AlphaFoldDB" id="A0A9Q1CTZ7"/>
<dbReference type="Pfam" id="PF01335">
    <property type="entry name" value="DED"/>
    <property type="match status" value="1"/>
</dbReference>
<accession>A0A9Q1CTZ7</accession>
<dbReference type="Gene3D" id="1.10.533.10">
    <property type="entry name" value="Death Domain, Fas"/>
    <property type="match status" value="1"/>
</dbReference>
<reference evidence="5" key="1">
    <citation type="submission" date="2021-10" db="EMBL/GenBank/DDBJ databases">
        <title>Tropical sea cucumber genome reveals ecological adaptation and Cuvierian tubules defense mechanism.</title>
        <authorList>
            <person name="Chen T."/>
        </authorList>
    </citation>
    <scope>NUCLEOTIDE SEQUENCE</scope>
    <source>
        <strain evidence="5">Nanhai2018</strain>
        <tissue evidence="5">Muscle</tissue>
    </source>
</reference>
<feature type="domain" description="B box-type" evidence="3">
    <location>
        <begin position="97"/>
        <end position="141"/>
    </location>
</feature>
<dbReference type="PANTHER" id="PTHR25462:SF299">
    <property type="entry name" value="E3 UBIQUITIN-PROTEIN LIGASE TRIM56"/>
    <property type="match status" value="1"/>
</dbReference>
<keyword evidence="1" id="KW-0862">Zinc</keyword>
<dbReference type="OrthoDB" id="100767at2759"/>
<dbReference type="PROSITE" id="PS50168">
    <property type="entry name" value="DED"/>
    <property type="match status" value="1"/>
</dbReference>